<dbReference type="EMBL" id="DS566005">
    <property type="status" value="NOT_ANNOTATED_CDS"/>
    <property type="molecule type" value="Genomic_DNA"/>
</dbReference>
<proteinExistence type="predicted"/>
<feature type="coiled-coil region" evidence="1">
    <location>
        <begin position="290"/>
        <end position="331"/>
    </location>
</feature>
<dbReference type="VEuPathDB" id="FungiDB:KRP22_291"/>
<feature type="coiled-coil region" evidence="1">
    <location>
        <begin position="174"/>
        <end position="215"/>
    </location>
</feature>
<evidence type="ECO:0000256" key="2">
    <source>
        <dbReference type="SAM" id="MobiDB-lite"/>
    </source>
</evidence>
<feature type="region of interest" description="Disordered" evidence="2">
    <location>
        <begin position="656"/>
        <end position="696"/>
    </location>
</feature>
<name>H3GFK5_PHYRM</name>
<evidence type="ECO:0000313" key="4">
    <source>
        <dbReference type="Proteomes" id="UP000005238"/>
    </source>
</evidence>
<dbReference type="HOGENOM" id="CLU_319457_0_0_1"/>
<organism evidence="3 4">
    <name type="scientific">Phytophthora ramorum</name>
    <name type="common">Sudden oak death agent</name>
    <dbReference type="NCBI Taxonomy" id="164328"/>
    <lineage>
        <taxon>Eukaryota</taxon>
        <taxon>Sar</taxon>
        <taxon>Stramenopiles</taxon>
        <taxon>Oomycota</taxon>
        <taxon>Peronosporomycetes</taxon>
        <taxon>Peronosporales</taxon>
        <taxon>Peronosporaceae</taxon>
        <taxon>Phytophthora</taxon>
    </lineage>
</organism>
<keyword evidence="4" id="KW-1185">Reference proteome</keyword>
<reference evidence="4" key="1">
    <citation type="journal article" date="2006" name="Science">
        <title>Phytophthora genome sequences uncover evolutionary origins and mechanisms of pathogenesis.</title>
        <authorList>
            <person name="Tyler B.M."/>
            <person name="Tripathy S."/>
            <person name="Zhang X."/>
            <person name="Dehal P."/>
            <person name="Jiang R.H."/>
            <person name="Aerts A."/>
            <person name="Arredondo F.D."/>
            <person name="Baxter L."/>
            <person name="Bensasson D."/>
            <person name="Beynon J.L."/>
            <person name="Chapman J."/>
            <person name="Damasceno C.M."/>
            <person name="Dorrance A.E."/>
            <person name="Dou D."/>
            <person name="Dickerman A.W."/>
            <person name="Dubchak I.L."/>
            <person name="Garbelotto M."/>
            <person name="Gijzen M."/>
            <person name="Gordon S.G."/>
            <person name="Govers F."/>
            <person name="Grunwald N.J."/>
            <person name="Huang W."/>
            <person name="Ivors K.L."/>
            <person name="Jones R.W."/>
            <person name="Kamoun S."/>
            <person name="Krampis K."/>
            <person name="Lamour K.H."/>
            <person name="Lee M.K."/>
            <person name="McDonald W.H."/>
            <person name="Medina M."/>
            <person name="Meijer H.J."/>
            <person name="Nordberg E.K."/>
            <person name="Maclean D.J."/>
            <person name="Ospina-Giraldo M.D."/>
            <person name="Morris P.F."/>
            <person name="Phuntumart V."/>
            <person name="Putnam N.H."/>
            <person name="Rash S."/>
            <person name="Rose J.K."/>
            <person name="Sakihama Y."/>
            <person name="Salamov A.A."/>
            <person name="Savidor A."/>
            <person name="Scheuring C.F."/>
            <person name="Smith B.M."/>
            <person name="Sobral B.W."/>
            <person name="Terry A."/>
            <person name="Torto-Alalibo T.A."/>
            <person name="Win J."/>
            <person name="Xu Z."/>
            <person name="Zhang H."/>
            <person name="Grigoriev I.V."/>
            <person name="Rokhsar D.S."/>
            <person name="Boore J.L."/>
        </authorList>
    </citation>
    <scope>NUCLEOTIDE SEQUENCE [LARGE SCALE GENOMIC DNA]</scope>
    <source>
        <strain evidence="4">Pr102</strain>
    </source>
</reference>
<dbReference type="InParanoid" id="H3GFK5"/>
<feature type="compositionally biased region" description="Acidic residues" evidence="2">
    <location>
        <begin position="680"/>
        <end position="695"/>
    </location>
</feature>
<dbReference type="Proteomes" id="UP000005238">
    <property type="component" value="Unassembled WGS sequence"/>
</dbReference>
<keyword evidence="1" id="KW-0175">Coiled coil</keyword>
<reference evidence="3" key="2">
    <citation type="submission" date="2015-06" db="UniProtKB">
        <authorList>
            <consortium name="EnsemblProtists"/>
        </authorList>
    </citation>
    <scope>IDENTIFICATION</scope>
    <source>
        <strain evidence="3">Pr102</strain>
    </source>
</reference>
<dbReference type="EnsemblProtists" id="Phyra74500">
    <property type="protein sequence ID" value="Phyra74500"/>
    <property type="gene ID" value="Phyra74500"/>
</dbReference>
<sequence length="945" mass="106310">MTLRAEFSPPKCPGKLVSMRIEGQLQDHPPPVSPAHAGLRAGGRRAYMNLELDGFAPKEAKQTQTDMGLTRTRFVTTRLVLSSEETSDAPLALAFRELCKRIRSPAWKPSLLVVLGHDPEKRRDELERTIREDEAAEALDGELRAFFDLVLAPVMQERESVLVNTIHECVQQEMQAQQLIIQNQQQRLTQLTQEVEQWEKQAAHLKAKVDRRVAENNALRKEQYRQLLMLRDIMSKQGTEPGALSALNEAIAGVLAGKQQTLAPETTQSNNDGDQGKAPGRGWTTLNSNAQVLHREKEKWEQRAREAAVECQELRDKIVRLTQENMTYQATCAESVPWFLKPESAVTERQRIADAVCSYHGKWEDVGDSLVELLNNDILWAAVEQSARRGGKRRTARGLEAALAQIDNWAQPASIEEEHASDKEQESTASLLGRRRSTFTDLGRPIPCRACNGVGYIHADLGDNGTNDSDSYLRKTLEQVLELKTHLEKANTKALTLEGQLQLAHMHSAQLQEEIQQAELIKASAMDSCLQTDLDEEEGLDLDEIMRSAYGKDTIATDTLRAGPRQNRRNTQYEHLIVELKSSLADKDGGLAESRRALDVAQTRTVTLQRALQKEKDAHAQELAMLKTSLAFSLKTRNTKIEERQAAVKLLMKKFAKKTPHSQPAKLSSATTLPTMNESDHDEDSDSSQEDEGDTNDSAVLVETHQNEQSSEQHEVTRTEALVRRYAEDIIRVRKEYETQQELLQKAETEMVEEDEKRSRTNSISQGSLVVSLASHPRDLFKALSTTQTDLLKLRRASQRSSALQTDRLLTLTTHLGHMSEELCTLRKRNLAELEFWKLECEKLQNTNKALEAEQQIYQKQLSEARDEEFGDASSGVCFMCEKHKKRLVQISKELLNQAQASGVEPEVEVPAQSALTEAERKLSAFGKEDDGSIAKIRFEGRTTE</sequence>
<feature type="coiled-coil region" evidence="1">
    <location>
        <begin position="834"/>
        <end position="868"/>
    </location>
</feature>
<feature type="coiled-coil region" evidence="1">
    <location>
        <begin position="730"/>
        <end position="757"/>
    </location>
</feature>
<protein>
    <submittedName>
        <fullName evidence="3">Uncharacterized protein</fullName>
    </submittedName>
</protein>
<feature type="region of interest" description="Disordered" evidence="2">
    <location>
        <begin position="264"/>
        <end position="283"/>
    </location>
</feature>
<feature type="coiled-coil region" evidence="1">
    <location>
        <begin position="473"/>
        <end position="528"/>
    </location>
</feature>
<dbReference type="VEuPathDB" id="FungiDB:KRP23_7719"/>
<evidence type="ECO:0000256" key="1">
    <source>
        <dbReference type="SAM" id="Coils"/>
    </source>
</evidence>
<evidence type="ECO:0000313" key="3">
    <source>
        <dbReference type="EnsemblProtists" id="Phyra74500"/>
    </source>
</evidence>
<feature type="compositionally biased region" description="Polar residues" evidence="2">
    <location>
        <begin position="661"/>
        <end position="677"/>
    </location>
</feature>
<feature type="region of interest" description="Disordered" evidence="2">
    <location>
        <begin position="414"/>
        <end position="434"/>
    </location>
</feature>
<accession>H3GFK5</accession>
<dbReference type="OMA" id="AVECQEL"/>
<feature type="compositionally biased region" description="Basic and acidic residues" evidence="2">
    <location>
        <begin position="416"/>
        <end position="426"/>
    </location>
</feature>
<feature type="compositionally biased region" description="Polar residues" evidence="2">
    <location>
        <begin position="264"/>
        <end position="273"/>
    </location>
</feature>
<dbReference type="eggNOG" id="ENOG502S2HI">
    <property type="taxonomic scope" value="Eukaryota"/>
</dbReference>
<dbReference type="AlphaFoldDB" id="H3GFK5"/>